<accession>A0ACC1NHA1</accession>
<comment type="caution">
    <text evidence="1">The sequence shown here is derived from an EMBL/GenBank/DDBJ whole genome shotgun (WGS) entry which is preliminary data.</text>
</comment>
<gene>
    <name evidence="1" type="ORF">NUW58_g7720</name>
</gene>
<dbReference type="EMBL" id="JAPDGR010002087">
    <property type="protein sequence ID" value="KAJ2977733.1"/>
    <property type="molecule type" value="Genomic_DNA"/>
</dbReference>
<sequence>MSHTPQQYQWYPPPPPPAESKPPSTTTQVPKSENIQKPDPELEALRREVEAIRLQDNRKEEARKQRELEEEIEKAKREAERAAQESLVMERKAEEQRLTIVREAVDRGRREAYAELQERQALGQNRVIEQRQRREQEERFVALREAEIRLEKERQQLQSLRAQGEERMRRTLHDIKNEIRADLLEEELKMRRIERPEMADIPTYRGIELMRDTQRVPNWDRELYSDNYRMPVGFDRSRSPDWFQTLLSPTSSQLELGKGQKYPSFHAQPEVVAGKGAVTESLRFDERRQFDEDARHATTFSPEYRHRHNYGPGPPQTDAYDSDNATVIPPPASGSSLKSTPAWKSTVKDANGGSENLGSGQITPTLTSGKHSSTTIADMGAQSSTLGIPVKDAKYEEAEYGKGIEGGPIRHYVDNELHFEALNPRAAEFRPRSRDDTPSGEGTLLPENQSNAIHTGAASQQQGPIGSLPYRPAHGAYYNRPDLSRTHDRKKSSEDYTPRYPVYPRLSVGRGKVPIRPVSYAVEGGIHTRPIMHGISPFLDERSLPIALVPCYILPSYP</sequence>
<protein>
    <submittedName>
        <fullName evidence="1">Uncharacterized protein</fullName>
    </submittedName>
</protein>
<name>A0ACC1NHA1_9PEZI</name>
<dbReference type="Proteomes" id="UP001143856">
    <property type="component" value="Unassembled WGS sequence"/>
</dbReference>
<reference evidence="1" key="1">
    <citation type="submission" date="2022-10" db="EMBL/GenBank/DDBJ databases">
        <title>Genome Sequence of Xylaria curta.</title>
        <authorList>
            <person name="Buettner E."/>
        </authorList>
    </citation>
    <scope>NUCLEOTIDE SEQUENCE</scope>
    <source>
        <strain evidence="1">Babe10</strain>
    </source>
</reference>
<evidence type="ECO:0000313" key="1">
    <source>
        <dbReference type="EMBL" id="KAJ2977733.1"/>
    </source>
</evidence>
<evidence type="ECO:0000313" key="2">
    <source>
        <dbReference type="Proteomes" id="UP001143856"/>
    </source>
</evidence>
<keyword evidence="2" id="KW-1185">Reference proteome</keyword>
<proteinExistence type="predicted"/>
<organism evidence="1 2">
    <name type="scientific">Xylaria curta</name>
    <dbReference type="NCBI Taxonomy" id="42375"/>
    <lineage>
        <taxon>Eukaryota</taxon>
        <taxon>Fungi</taxon>
        <taxon>Dikarya</taxon>
        <taxon>Ascomycota</taxon>
        <taxon>Pezizomycotina</taxon>
        <taxon>Sordariomycetes</taxon>
        <taxon>Xylariomycetidae</taxon>
        <taxon>Xylariales</taxon>
        <taxon>Xylariaceae</taxon>
        <taxon>Xylaria</taxon>
    </lineage>
</organism>